<reference evidence="1" key="1">
    <citation type="submission" date="2021-11" db="EMBL/GenBank/DDBJ databases">
        <title>Legionella maioricencis sp. nov., a new species isolated from hot water samples in Mallorca.</title>
        <authorList>
            <person name="Crespi S."/>
            <person name="Drasar V."/>
            <person name="Salva-Serra F."/>
            <person name="Jaen-Luchoro D."/>
            <person name="Pineiro-Iglesias B."/>
            <person name="Aliaga F."/>
            <person name="Fernandez-Juarez V."/>
            <person name="Coll G."/>
            <person name="Moore E.R.B."/>
            <person name="Bennasar-Figueras A."/>
        </authorList>
    </citation>
    <scope>NUCLEOTIDE SEQUENCE</scope>
    <source>
        <strain evidence="1">HCPI-6</strain>
    </source>
</reference>
<gene>
    <name evidence="1" type="ORF">LOX96_13450</name>
</gene>
<accession>A0A9X2D268</accession>
<dbReference type="EMBL" id="JAJKBJ010000019">
    <property type="protein sequence ID" value="MCL9685106.1"/>
    <property type="molecule type" value="Genomic_DNA"/>
</dbReference>
<dbReference type="RefSeq" id="WP_250423027.1">
    <property type="nucleotide sequence ID" value="NZ_JAJKBJ010000019.1"/>
</dbReference>
<evidence type="ECO:0000313" key="1">
    <source>
        <dbReference type="EMBL" id="MCL9685106.1"/>
    </source>
</evidence>
<name>A0A9X2D268_9GAMM</name>
<sequence length="236" mass="26819">MANIKQERATANLRMLEFVARKLGPLNEEVIYLGGCTTALFITDPLSLDVRPTRDVDCIVDIASLPKYYQFGKKLSDQGFKQSIDESVICRWHYDEVILDVMPIDESVLKFGNRWYKEAIEHVITHQLKDDLIIKSVTAPYLLATKIEAFKTRGNNDFLGSHDFEDIITVVAGRTEIADEICLATENLKTHLKQFFAEIINDDNFRTALPGHLNDGPVTIQRIQTVQDRIKHIISG</sequence>
<proteinExistence type="predicted"/>
<dbReference type="AlphaFoldDB" id="A0A9X2D268"/>
<organism evidence="1 2">
    <name type="scientific">Legionella maioricensis</name>
    <dbReference type="NCBI Taxonomy" id="2896528"/>
    <lineage>
        <taxon>Bacteria</taxon>
        <taxon>Pseudomonadati</taxon>
        <taxon>Pseudomonadota</taxon>
        <taxon>Gammaproteobacteria</taxon>
        <taxon>Legionellales</taxon>
        <taxon>Legionellaceae</taxon>
        <taxon>Legionella</taxon>
    </lineage>
</organism>
<keyword evidence="2" id="KW-1185">Reference proteome</keyword>
<evidence type="ECO:0000313" key="2">
    <source>
        <dbReference type="Proteomes" id="UP001139721"/>
    </source>
</evidence>
<protein>
    <submittedName>
        <fullName evidence="1">Uncharacterized protein</fullName>
    </submittedName>
</protein>
<comment type="caution">
    <text evidence="1">The sequence shown here is derived from an EMBL/GenBank/DDBJ whole genome shotgun (WGS) entry which is preliminary data.</text>
</comment>
<dbReference type="Proteomes" id="UP001139721">
    <property type="component" value="Unassembled WGS sequence"/>
</dbReference>